<organism evidence="3 4">
    <name type="scientific">Cylindrotheca closterium</name>
    <dbReference type="NCBI Taxonomy" id="2856"/>
    <lineage>
        <taxon>Eukaryota</taxon>
        <taxon>Sar</taxon>
        <taxon>Stramenopiles</taxon>
        <taxon>Ochrophyta</taxon>
        <taxon>Bacillariophyta</taxon>
        <taxon>Bacillariophyceae</taxon>
        <taxon>Bacillariophycidae</taxon>
        <taxon>Bacillariales</taxon>
        <taxon>Bacillariaceae</taxon>
        <taxon>Cylindrotheca</taxon>
    </lineage>
</organism>
<dbReference type="Pfam" id="PF00293">
    <property type="entry name" value="NUDIX"/>
    <property type="match status" value="1"/>
</dbReference>
<evidence type="ECO:0000256" key="1">
    <source>
        <dbReference type="SAM" id="Phobius"/>
    </source>
</evidence>
<name>A0AAD2FCV8_9STRA</name>
<proteinExistence type="predicted"/>
<gene>
    <name evidence="3" type="ORF">CYCCA115_LOCUS1191</name>
</gene>
<sequence>MDQNSYRRPTKAQQEEILKREDIEKTKPLTRWLLMLRSSVGRATGSPLLTIAFVVLLLQVYAVSHKGGSSTNSKASIYKGTQFWNDEKTLAVKTLYETPFARFQIHKVKAGKNIINDWLWCDETDSIIALVHEAETGKYILFRQTKYAIPGPPTLATVGGLIEPGEEPLESAKRELQEELQMESNDWISLGTYRTASNRGAGTSSLFLAKNATGSAQMISTIKGQHDLERQDIVRCTEEELLEFVLDGKFGEIKWAAAAAFSLLKLRS</sequence>
<feature type="transmembrane region" description="Helical" evidence="1">
    <location>
        <begin position="45"/>
        <end position="64"/>
    </location>
</feature>
<evidence type="ECO:0000259" key="2">
    <source>
        <dbReference type="PROSITE" id="PS51462"/>
    </source>
</evidence>
<dbReference type="InterPro" id="IPR015797">
    <property type="entry name" value="NUDIX_hydrolase-like_dom_sf"/>
</dbReference>
<accession>A0AAD2FCV8</accession>
<evidence type="ECO:0000313" key="3">
    <source>
        <dbReference type="EMBL" id="CAJ1926120.1"/>
    </source>
</evidence>
<keyword evidence="1" id="KW-0472">Membrane</keyword>
<protein>
    <recommendedName>
        <fullName evidence="2">Nudix hydrolase domain-containing protein</fullName>
    </recommendedName>
</protein>
<evidence type="ECO:0000313" key="4">
    <source>
        <dbReference type="Proteomes" id="UP001295423"/>
    </source>
</evidence>
<dbReference type="Proteomes" id="UP001295423">
    <property type="component" value="Unassembled WGS sequence"/>
</dbReference>
<feature type="domain" description="Nudix hydrolase" evidence="2">
    <location>
        <begin position="121"/>
        <end position="258"/>
    </location>
</feature>
<dbReference type="CDD" id="cd03424">
    <property type="entry name" value="NUDIX_ADPRase_Nudt5_UGPPase_Nudt14"/>
    <property type="match status" value="1"/>
</dbReference>
<keyword evidence="4" id="KW-1185">Reference proteome</keyword>
<keyword evidence="1" id="KW-0812">Transmembrane</keyword>
<comment type="caution">
    <text evidence="3">The sequence shown here is derived from an EMBL/GenBank/DDBJ whole genome shotgun (WGS) entry which is preliminary data.</text>
</comment>
<dbReference type="SUPFAM" id="SSF55811">
    <property type="entry name" value="Nudix"/>
    <property type="match status" value="1"/>
</dbReference>
<dbReference type="PROSITE" id="PS51462">
    <property type="entry name" value="NUDIX"/>
    <property type="match status" value="1"/>
</dbReference>
<dbReference type="Gene3D" id="3.90.79.10">
    <property type="entry name" value="Nucleoside Triphosphate Pyrophosphohydrolase"/>
    <property type="match status" value="1"/>
</dbReference>
<dbReference type="AlphaFoldDB" id="A0AAD2FCV8"/>
<dbReference type="InterPro" id="IPR000086">
    <property type="entry name" value="NUDIX_hydrolase_dom"/>
</dbReference>
<dbReference type="EMBL" id="CAKOGP040000002">
    <property type="protein sequence ID" value="CAJ1926120.1"/>
    <property type="molecule type" value="Genomic_DNA"/>
</dbReference>
<keyword evidence="1" id="KW-1133">Transmembrane helix</keyword>
<reference evidence="3" key="1">
    <citation type="submission" date="2023-08" db="EMBL/GenBank/DDBJ databases">
        <authorList>
            <person name="Audoor S."/>
            <person name="Bilcke G."/>
        </authorList>
    </citation>
    <scope>NUCLEOTIDE SEQUENCE</scope>
</reference>